<reference evidence="1" key="1">
    <citation type="submission" date="2019-04" db="EMBL/GenBank/DDBJ databases">
        <authorList>
            <person name="Melise S."/>
            <person name="Noan J."/>
            <person name="Okalmin O."/>
        </authorList>
    </citation>
    <scope>NUCLEOTIDE SEQUENCE</scope>
    <source>
        <strain evidence="1">FN9</strain>
    </source>
</reference>
<sequence>MLAIHGVEFVIRGIILHTALPAYRTILGEILPRRHTGLAADMLAPICGPLSYHNTAASPAYIPRLAAPTAVPCLVLGLKGTVWKRALGKRVARRGRVWDGLLGGVAAGAAVRETDYAVSYVR</sequence>
<organism evidence="1">
    <name type="scientific">Gibberella zeae</name>
    <name type="common">Wheat head blight fungus</name>
    <name type="synonym">Fusarium graminearum</name>
    <dbReference type="NCBI Taxonomy" id="5518"/>
    <lineage>
        <taxon>Eukaryota</taxon>
        <taxon>Fungi</taxon>
        <taxon>Dikarya</taxon>
        <taxon>Ascomycota</taxon>
        <taxon>Pezizomycotina</taxon>
        <taxon>Sordariomycetes</taxon>
        <taxon>Hypocreomycetidae</taxon>
        <taxon>Hypocreales</taxon>
        <taxon>Nectriaceae</taxon>
        <taxon>Fusarium</taxon>
    </lineage>
</organism>
<gene>
    <name evidence="1" type="ORF">FUG_LOCUS511769</name>
</gene>
<evidence type="ECO:0000313" key="1">
    <source>
        <dbReference type="EMBL" id="VIO63253.1"/>
    </source>
</evidence>
<accession>A0A4E9EML1</accession>
<proteinExistence type="predicted"/>
<protein>
    <submittedName>
        <fullName evidence="1">Uncharacterized protein</fullName>
    </submittedName>
</protein>
<dbReference type="AlphaFoldDB" id="A0A4E9EML1"/>
<dbReference type="EMBL" id="CAAKMV010000174">
    <property type="protein sequence ID" value="VIO63253.1"/>
    <property type="molecule type" value="Genomic_DNA"/>
</dbReference>
<name>A0A4E9EML1_GIBZA</name>